<comment type="caution">
    <text evidence="3">The sequence shown here is derived from an EMBL/GenBank/DDBJ whole genome shotgun (WGS) entry which is preliminary data.</text>
</comment>
<protein>
    <recommendedName>
        <fullName evidence="2">HTH merR-type domain-containing protein</fullName>
    </recommendedName>
</protein>
<evidence type="ECO:0000313" key="4">
    <source>
        <dbReference type="Proteomes" id="UP000223834"/>
    </source>
</evidence>
<gene>
    <name evidence="3" type="ORF">CN980_03330</name>
</gene>
<dbReference type="AlphaFoldDB" id="A0A9X7CFH1"/>
<name>A0A9X7CFH1_BACCE</name>
<keyword evidence="1" id="KW-0175">Coiled coil</keyword>
<reference evidence="3 4" key="1">
    <citation type="submission" date="2017-09" db="EMBL/GenBank/DDBJ databases">
        <title>Large-scale bioinformatics analysis of Bacillus genomes uncovers conserved roles of natural products in bacterial physiology.</title>
        <authorList>
            <consortium name="Agbiome Team Llc"/>
            <person name="Bleich R.M."/>
            <person name="Grubbs K.J."/>
            <person name="Santa Maria K.C."/>
            <person name="Allen S.E."/>
            <person name="Farag S."/>
            <person name="Shank E.A."/>
            <person name="Bowers A."/>
        </authorList>
    </citation>
    <scope>NUCLEOTIDE SEQUENCE [LARGE SCALE GENOMIC DNA]</scope>
    <source>
        <strain evidence="3 4">AFS049141</strain>
    </source>
</reference>
<dbReference type="InterPro" id="IPR000551">
    <property type="entry name" value="MerR-type_HTH_dom"/>
</dbReference>
<sequence>MVNDFGYYAKTVAEDIKISPNTLRRWSIELEKHGYQIERNEKNNRIYYERDYKAFRELKKLLDAGISMESATLTITNAFKSNDNALVTSTVQEQENTETERYLMRDEEKIKLMLQEAMAQVASNTIEPILSELHEVKNELVEQRRENIQLKEILQNTLLQMEKTVMNQNEKLLIESKSLKQELVKDGTENKELKKLLEGMEKHTNQLEKQLEEVMEIQKQQANKTFFQRLFKK</sequence>
<dbReference type="InterPro" id="IPR009061">
    <property type="entry name" value="DNA-bd_dom_put_sf"/>
</dbReference>
<organism evidence="3 4">
    <name type="scientific">Bacillus cereus</name>
    <dbReference type="NCBI Taxonomy" id="1396"/>
    <lineage>
        <taxon>Bacteria</taxon>
        <taxon>Bacillati</taxon>
        <taxon>Bacillota</taxon>
        <taxon>Bacilli</taxon>
        <taxon>Bacillales</taxon>
        <taxon>Bacillaceae</taxon>
        <taxon>Bacillus</taxon>
        <taxon>Bacillus cereus group</taxon>
    </lineage>
</organism>
<accession>A0A9X7CFH1</accession>
<dbReference type="Proteomes" id="UP000223834">
    <property type="component" value="Unassembled WGS sequence"/>
</dbReference>
<dbReference type="GO" id="GO:0003677">
    <property type="term" value="F:DNA binding"/>
    <property type="evidence" value="ECO:0007669"/>
    <property type="project" value="InterPro"/>
</dbReference>
<dbReference type="Gene3D" id="1.10.1660.10">
    <property type="match status" value="1"/>
</dbReference>
<dbReference type="GO" id="GO:0006355">
    <property type="term" value="P:regulation of DNA-templated transcription"/>
    <property type="evidence" value="ECO:0007669"/>
    <property type="project" value="InterPro"/>
</dbReference>
<evidence type="ECO:0000259" key="2">
    <source>
        <dbReference type="Pfam" id="PF13411"/>
    </source>
</evidence>
<dbReference type="Pfam" id="PF13411">
    <property type="entry name" value="MerR_1"/>
    <property type="match status" value="1"/>
</dbReference>
<proteinExistence type="predicted"/>
<dbReference type="SUPFAM" id="SSF46955">
    <property type="entry name" value="Putative DNA-binding domain"/>
    <property type="match status" value="1"/>
</dbReference>
<evidence type="ECO:0000256" key="1">
    <source>
        <dbReference type="SAM" id="Coils"/>
    </source>
</evidence>
<evidence type="ECO:0000313" key="3">
    <source>
        <dbReference type="EMBL" id="PGO80479.1"/>
    </source>
</evidence>
<dbReference type="EMBL" id="NUIQ01000035">
    <property type="protein sequence ID" value="PGO80479.1"/>
    <property type="molecule type" value="Genomic_DNA"/>
</dbReference>
<feature type="coiled-coil region" evidence="1">
    <location>
        <begin position="133"/>
        <end position="220"/>
    </location>
</feature>
<feature type="domain" description="HTH merR-type" evidence="2">
    <location>
        <begin position="10"/>
        <end position="71"/>
    </location>
</feature>